<proteinExistence type="predicted"/>
<evidence type="ECO:0000259" key="1">
    <source>
        <dbReference type="PROSITE" id="PS50181"/>
    </source>
</evidence>
<reference evidence="2" key="2">
    <citation type="journal article" date="2022" name="Microbiol. Resour. Announc.">
        <title>Whole-Genome Sequence of Entomortierella parvispora E1425, a Mucoromycotan Fungus Associated with Burkholderiaceae-Related Endosymbiotic Bacteria.</title>
        <authorList>
            <person name="Herlambang A."/>
            <person name="Guo Y."/>
            <person name="Takashima Y."/>
            <person name="Narisawa K."/>
            <person name="Ohta H."/>
            <person name="Nishizawa T."/>
        </authorList>
    </citation>
    <scope>NUCLEOTIDE SEQUENCE</scope>
    <source>
        <strain evidence="2">E1425</strain>
    </source>
</reference>
<dbReference type="InterPro" id="IPR032675">
    <property type="entry name" value="LRR_dom_sf"/>
</dbReference>
<gene>
    <name evidence="2" type="ORF">EMPS_09166</name>
</gene>
<dbReference type="EMBL" id="BQFW01000012">
    <property type="protein sequence ID" value="GJJ76807.1"/>
    <property type="molecule type" value="Genomic_DNA"/>
</dbReference>
<keyword evidence="3" id="KW-1185">Reference proteome</keyword>
<feature type="domain" description="F-box" evidence="1">
    <location>
        <begin position="7"/>
        <end position="52"/>
    </location>
</feature>
<dbReference type="SUPFAM" id="SSF52047">
    <property type="entry name" value="RNI-like"/>
    <property type="match status" value="1"/>
</dbReference>
<protein>
    <recommendedName>
        <fullName evidence="1">F-box domain-containing protein</fullName>
    </recommendedName>
</protein>
<evidence type="ECO:0000313" key="2">
    <source>
        <dbReference type="EMBL" id="GJJ76807.1"/>
    </source>
</evidence>
<dbReference type="Pfam" id="PF12937">
    <property type="entry name" value="F-box-like"/>
    <property type="match status" value="1"/>
</dbReference>
<name>A0A9P3M049_9FUNG</name>
<accession>A0A9P3M049</accession>
<dbReference type="SUPFAM" id="SSF81383">
    <property type="entry name" value="F-box domain"/>
    <property type="match status" value="1"/>
</dbReference>
<sequence>MNSFTSPPTLVTVPTEILEAILPYLSQNDLCHCALVSQEWSRTLTPYLWKTIATRSRKKADRFCRNESQQALKSNATLVRELHLIHKSMYELFLPSLKVIFSEPGVGEHKMYTTGPLTSLHTLELHSLRHPRDSLDGRILALVRQNPSIKRLQLGIRMDANMVMQIVTRYLPNLEELDLYPLWRGNLKELLENLPEGIRTVKLRDIRHIAPQPSTTVSGEDTTNPVGKAVRPHRSLETLQINGYLNECEEEVLIEFLESCSSKLKSISGMGSTWQIGTPAIFQALSKIGFVWTELSPKDMARFDSDTNVAGLIANNSWTVIEMYLQNLGSASVQALVENCNNLTVLNIMEGGNSAFTGVHMQTILSKARNLKMLQAHWLLEANKICAADIFMSEWATTSLEHIDFKIDVPRVYDEDITEDDNQAVAIQESRNTQRRVLRRLGQQRQMKKLIVGGMATTPSTGVFGHQRNCLEFTLEAGLYELKDLKNLELLDIHHMDHRVGVLDLEWMKENWPQVNTVVGMRDSLHPSEQRNNWLTINRPSWG</sequence>
<dbReference type="Proteomes" id="UP000827284">
    <property type="component" value="Unassembled WGS sequence"/>
</dbReference>
<evidence type="ECO:0000313" key="3">
    <source>
        <dbReference type="Proteomes" id="UP000827284"/>
    </source>
</evidence>
<dbReference type="Gene3D" id="1.20.1280.50">
    <property type="match status" value="1"/>
</dbReference>
<dbReference type="PROSITE" id="PS50181">
    <property type="entry name" value="FBOX"/>
    <property type="match status" value="1"/>
</dbReference>
<reference evidence="2" key="1">
    <citation type="submission" date="2021-11" db="EMBL/GenBank/DDBJ databases">
        <authorList>
            <person name="Herlambang A."/>
            <person name="Guo Y."/>
            <person name="Takashima Y."/>
            <person name="Nishizawa T."/>
        </authorList>
    </citation>
    <scope>NUCLEOTIDE SEQUENCE</scope>
    <source>
        <strain evidence="2">E1425</strain>
    </source>
</reference>
<dbReference type="AlphaFoldDB" id="A0A9P3M049"/>
<dbReference type="Gene3D" id="3.80.10.10">
    <property type="entry name" value="Ribonuclease Inhibitor"/>
    <property type="match status" value="1"/>
</dbReference>
<organism evidence="2 3">
    <name type="scientific">Entomortierella parvispora</name>
    <dbReference type="NCBI Taxonomy" id="205924"/>
    <lineage>
        <taxon>Eukaryota</taxon>
        <taxon>Fungi</taxon>
        <taxon>Fungi incertae sedis</taxon>
        <taxon>Mucoromycota</taxon>
        <taxon>Mortierellomycotina</taxon>
        <taxon>Mortierellomycetes</taxon>
        <taxon>Mortierellales</taxon>
        <taxon>Mortierellaceae</taxon>
        <taxon>Entomortierella</taxon>
    </lineage>
</organism>
<dbReference type="InterPro" id="IPR001810">
    <property type="entry name" value="F-box_dom"/>
</dbReference>
<dbReference type="OrthoDB" id="2366709at2759"/>
<comment type="caution">
    <text evidence="2">The sequence shown here is derived from an EMBL/GenBank/DDBJ whole genome shotgun (WGS) entry which is preliminary data.</text>
</comment>
<dbReference type="InterPro" id="IPR036047">
    <property type="entry name" value="F-box-like_dom_sf"/>
</dbReference>